<dbReference type="RefSeq" id="XP_012896565.1">
    <property type="nucleotide sequence ID" value="XM_013041111.1"/>
</dbReference>
<dbReference type="AlphaFoldDB" id="D8M3P4"/>
<organism evidence="2">
    <name type="scientific">Blastocystis hominis</name>
    <dbReference type="NCBI Taxonomy" id="12968"/>
    <lineage>
        <taxon>Eukaryota</taxon>
        <taxon>Sar</taxon>
        <taxon>Stramenopiles</taxon>
        <taxon>Bigyra</taxon>
        <taxon>Opalozoa</taxon>
        <taxon>Opalinata</taxon>
        <taxon>Blastocystidae</taxon>
        <taxon>Blastocystis</taxon>
    </lineage>
</organism>
<keyword evidence="3" id="KW-1185">Reference proteome</keyword>
<reference evidence="2" key="1">
    <citation type="submission" date="2010-02" db="EMBL/GenBank/DDBJ databases">
        <title>Sequencing and annotation of the Blastocystis hominis genome.</title>
        <authorList>
            <person name="Wincker P."/>
        </authorList>
    </citation>
    <scope>NUCLEOTIDE SEQUENCE</scope>
    <source>
        <strain evidence="2">Singapore isolate B</strain>
    </source>
</reference>
<dbReference type="InterPro" id="IPR036282">
    <property type="entry name" value="Glutathione-S-Trfase_C_sf"/>
</dbReference>
<evidence type="ECO:0000313" key="3">
    <source>
        <dbReference type="Proteomes" id="UP000008312"/>
    </source>
</evidence>
<dbReference type="EMBL" id="FN668650">
    <property type="protein sequence ID" value="CBK22517.2"/>
    <property type="molecule type" value="Genomic_DNA"/>
</dbReference>
<dbReference type="Proteomes" id="UP000008312">
    <property type="component" value="Unassembled WGS sequence"/>
</dbReference>
<name>D8M3P4_BLAHO</name>
<gene>
    <name evidence="2" type="ORF">GSBLH_T00002633001</name>
</gene>
<proteinExistence type="predicted"/>
<dbReference type="PROSITE" id="PS50405">
    <property type="entry name" value="GST_CTER"/>
    <property type="match status" value="1"/>
</dbReference>
<dbReference type="PANTHER" id="PTHR43986:SF1">
    <property type="entry name" value="ELONGATION FACTOR 1-GAMMA"/>
    <property type="match status" value="1"/>
</dbReference>
<dbReference type="InterPro" id="IPR010987">
    <property type="entry name" value="Glutathione-S-Trfase_C-like"/>
</dbReference>
<dbReference type="GO" id="GO:0005634">
    <property type="term" value="C:nucleus"/>
    <property type="evidence" value="ECO:0007669"/>
    <property type="project" value="TreeGrafter"/>
</dbReference>
<dbReference type="GO" id="GO:0005737">
    <property type="term" value="C:cytoplasm"/>
    <property type="evidence" value="ECO:0007669"/>
    <property type="project" value="TreeGrafter"/>
</dbReference>
<sequence>MLTLLKNSNRTERILVTLKALGSTDLQITEVDAEPEFIYQRGDVKLNDSNEVLKALCAESPLYGTLPAEMKEQADEWLKFCYEQLETPATVLTWLQNGTLTRDQVPPLAEKKARSDIMMLLRKIEVRLKESPFLAGNDLSIADIAVGTCLRPLFVHVLGEVERKNNQSMCVWIEKLYKSAAFMEVFGETTLLVSAKKGKKK</sequence>
<dbReference type="OrthoDB" id="422574at2759"/>
<dbReference type="GO" id="GO:0006414">
    <property type="term" value="P:translational elongation"/>
    <property type="evidence" value="ECO:0007669"/>
    <property type="project" value="TreeGrafter"/>
</dbReference>
<accession>D8M3P4</accession>
<dbReference type="GeneID" id="24919786"/>
<dbReference type="InterPro" id="IPR050802">
    <property type="entry name" value="EF-GSTs"/>
</dbReference>
<dbReference type="Gene3D" id="1.20.1050.10">
    <property type="match status" value="1"/>
</dbReference>
<dbReference type="PANTHER" id="PTHR43986">
    <property type="entry name" value="ELONGATION FACTOR 1-GAMMA"/>
    <property type="match status" value="1"/>
</dbReference>
<dbReference type="InParanoid" id="D8M3P4"/>
<protein>
    <recommendedName>
        <fullName evidence="1">GST C-terminal domain-containing protein</fullName>
    </recommendedName>
</protein>
<evidence type="ECO:0000313" key="2">
    <source>
        <dbReference type="EMBL" id="CBK22517.2"/>
    </source>
</evidence>
<feature type="domain" description="GST C-terminal" evidence="1">
    <location>
        <begin position="67"/>
        <end position="201"/>
    </location>
</feature>
<dbReference type="Pfam" id="PF13410">
    <property type="entry name" value="GST_C_2"/>
    <property type="match status" value="1"/>
</dbReference>
<evidence type="ECO:0000259" key="1">
    <source>
        <dbReference type="PROSITE" id="PS50405"/>
    </source>
</evidence>
<dbReference type="SUPFAM" id="SSF47616">
    <property type="entry name" value="GST C-terminal domain-like"/>
    <property type="match status" value="1"/>
</dbReference>